<organism evidence="2 3">
    <name type="scientific">Stappia taiwanensis</name>
    <dbReference type="NCBI Taxonomy" id="992267"/>
    <lineage>
        <taxon>Bacteria</taxon>
        <taxon>Pseudomonadati</taxon>
        <taxon>Pseudomonadota</taxon>
        <taxon>Alphaproteobacteria</taxon>
        <taxon>Hyphomicrobiales</taxon>
        <taxon>Stappiaceae</taxon>
        <taxon>Stappia</taxon>
    </lineage>
</organism>
<dbReference type="Gene3D" id="3.40.47.10">
    <property type="match status" value="1"/>
</dbReference>
<dbReference type="RefSeq" id="WP_181760873.1">
    <property type="nucleotide sequence ID" value="NZ_BMCR01000003.1"/>
</dbReference>
<evidence type="ECO:0000313" key="3">
    <source>
        <dbReference type="Proteomes" id="UP000559404"/>
    </source>
</evidence>
<name>A0A838Y157_9HYPH</name>
<dbReference type="Pfam" id="PF00109">
    <property type="entry name" value="ketoacyl-synt"/>
    <property type="match status" value="1"/>
</dbReference>
<comment type="caution">
    <text evidence="2">The sequence shown here is derived from an EMBL/GenBank/DDBJ whole genome shotgun (WGS) entry which is preliminary data.</text>
</comment>
<sequence length="299" mass="30519">MTGIVIRATAAGKAANDGSMPADMLCAERRSPRVGAINTQARMVVQALRRCLEGNDGPQQEWIGLSLGTADGANGIVETSLKTAHGTGFEDVITAWYATGLPNSTAGVVASLEQLLGPNLTLLGEQSGLEAIVMACRLIRARHVDGMVAGGFDTPASDSVPGEGETAPSAPVKTALPGVGLLMLAAADDADSDLVRILGWSSDMAGGRSDDDLIAAALAVAGRTADPSSVRRIVLDGDRGDGDYRAATGPIHLIEVIGAAPASGLHAFIAHGNDGKAVCLLLDIPSSANGEIGEEQRDH</sequence>
<keyword evidence="3" id="KW-1185">Reference proteome</keyword>
<dbReference type="Proteomes" id="UP000559404">
    <property type="component" value="Unassembled WGS sequence"/>
</dbReference>
<proteinExistence type="predicted"/>
<dbReference type="AlphaFoldDB" id="A0A838Y157"/>
<dbReference type="GO" id="GO:0016746">
    <property type="term" value="F:acyltransferase activity"/>
    <property type="evidence" value="ECO:0007669"/>
    <property type="project" value="InterPro"/>
</dbReference>
<dbReference type="InterPro" id="IPR014030">
    <property type="entry name" value="Ketoacyl_synth_N"/>
</dbReference>
<reference evidence="2 3" key="1">
    <citation type="submission" date="2020-07" db="EMBL/GenBank/DDBJ databases">
        <authorList>
            <person name="Li M."/>
        </authorList>
    </citation>
    <scope>NUCLEOTIDE SEQUENCE [LARGE SCALE GENOMIC DNA]</scope>
    <source>
        <strain evidence="2 3">DSM 23284</strain>
    </source>
</reference>
<evidence type="ECO:0000313" key="2">
    <source>
        <dbReference type="EMBL" id="MBA4612690.1"/>
    </source>
</evidence>
<dbReference type="InterPro" id="IPR016039">
    <property type="entry name" value="Thiolase-like"/>
</dbReference>
<gene>
    <name evidence="2" type="ORF">H1W37_13565</name>
</gene>
<evidence type="ECO:0000259" key="1">
    <source>
        <dbReference type="Pfam" id="PF00109"/>
    </source>
</evidence>
<accession>A0A838Y157</accession>
<dbReference type="SUPFAM" id="SSF53901">
    <property type="entry name" value="Thiolase-like"/>
    <property type="match status" value="1"/>
</dbReference>
<reference evidence="2 3" key="2">
    <citation type="submission" date="2020-08" db="EMBL/GenBank/DDBJ databases">
        <title>Stappia taiwanensis sp. nov., isolated from a coastal thermal spring.</title>
        <authorList>
            <person name="Kampfer P."/>
        </authorList>
    </citation>
    <scope>NUCLEOTIDE SEQUENCE [LARGE SCALE GENOMIC DNA]</scope>
    <source>
        <strain evidence="2 3">DSM 23284</strain>
    </source>
</reference>
<feature type="domain" description="Beta-ketoacyl synthase-like N-terminal" evidence="1">
    <location>
        <begin position="30"/>
        <end position="157"/>
    </location>
</feature>
<dbReference type="EMBL" id="JACEON010000012">
    <property type="protein sequence ID" value="MBA4612690.1"/>
    <property type="molecule type" value="Genomic_DNA"/>
</dbReference>
<protein>
    <recommendedName>
        <fullName evidence="1">Beta-ketoacyl synthase-like N-terminal domain-containing protein</fullName>
    </recommendedName>
</protein>